<name>A0ABP0FPN0_CLALP</name>
<keyword evidence="1" id="KW-0175">Coiled coil</keyword>
<protein>
    <recommendedName>
        <fullName evidence="5">Cilia- and flagella-associated protein 99</fullName>
    </recommendedName>
</protein>
<evidence type="ECO:0000313" key="4">
    <source>
        <dbReference type="Proteomes" id="UP001642483"/>
    </source>
</evidence>
<proteinExistence type="predicted"/>
<feature type="coiled-coil region" evidence="1">
    <location>
        <begin position="500"/>
        <end position="598"/>
    </location>
</feature>
<evidence type="ECO:0000313" key="3">
    <source>
        <dbReference type="EMBL" id="CAK8681599.1"/>
    </source>
</evidence>
<accession>A0ABP0FPN0</accession>
<evidence type="ECO:0000256" key="1">
    <source>
        <dbReference type="SAM" id="Coils"/>
    </source>
</evidence>
<feature type="region of interest" description="Disordered" evidence="2">
    <location>
        <begin position="182"/>
        <end position="204"/>
    </location>
</feature>
<dbReference type="PANTHER" id="PTHR34649:SF1">
    <property type="entry name" value="CILIA- AND FLAGELLA-ASSOCIATED PROTEIN 99"/>
    <property type="match status" value="1"/>
</dbReference>
<dbReference type="InterPro" id="IPR039341">
    <property type="entry name" value="CFAP99"/>
</dbReference>
<feature type="coiled-coil region" evidence="1">
    <location>
        <begin position="442"/>
        <end position="473"/>
    </location>
</feature>
<dbReference type="EMBL" id="CAWYQH010000079">
    <property type="protein sequence ID" value="CAK8681599.1"/>
    <property type="molecule type" value="Genomic_DNA"/>
</dbReference>
<organism evidence="3 4">
    <name type="scientific">Clavelina lepadiformis</name>
    <name type="common">Light-bulb sea squirt</name>
    <name type="synonym">Ascidia lepadiformis</name>
    <dbReference type="NCBI Taxonomy" id="159417"/>
    <lineage>
        <taxon>Eukaryota</taxon>
        <taxon>Metazoa</taxon>
        <taxon>Chordata</taxon>
        <taxon>Tunicata</taxon>
        <taxon>Ascidiacea</taxon>
        <taxon>Aplousobranchia</taxon>
        <taxon>Clavelinidae</taxon>
        <taxon>Clavelina</taxon>
    </lineage>
</organism>
<evidence type="ECO:0008006" key="5">
    <source>
        <dbReference type="Google" id="ProtNLM"/>
    </source>
</evidence>
<sequence>MLQYKDLLEICIQAMNCFSSENQSVEEHIKAYLKKQKGLDDGDHTFIVEIFSGCIQYTKLLNVVVGGFYATKGKNCLRVDTNLYKILCYMIMFRLDELGISNLNKFINTQDVNKMYRFLNFFMDDQNLTTWIRDEWCKQYDSLFVEEEIMKHLLRWKEDLDLTVFGLEDVINNKILIKPSPKTSTKPHSFNLTKPKPRSIPIPEKIPTVKKHQPVPKHIFEKPREMEVIQKAKETNQRKAEQKLFQANEDQFVCAHPEKSLKTKAIMQEIIDDECKKLNFNQKHMRQVPPHIKENRPIKMNAAAILREGSLFQKKEKQELQKLDNLLSGAKDTSDFLEWQSTMRQKDQDEKMAESEQRRVMGKLSHEEAILARQNQVQANKEMVSQLKFETAKMMQEYLTMRLDEEKQMRQLVEQITEGHQNTQEAQIKLKEYKRKIVQEVNAESREMMKRALEEAEEDMRRKSQLIQQIRAMESIPIIRQKLVDFTSTAGHELLSEMSIAELHERLSLLRETQLREEEERRDTILKEKQAKNEALMETLARITTHRNELSKAATSRTEEQERLRQVKEKKLKEDKKLQALQEELDRKKEERLRRSKEMSIKPNKQSAIRTKGLIRQKKELETTRWRQLEMGQQRMAETRARTAKSGGRYDSQRTNATVKTALKIS</sequence>
<comment type="caution">
    <text evidence="3">The sequence shown here is derived from an EMBL/GenBank/DDBJ whole genome shotgun (WGS) entry which is preliminary data.</text>
</comment>
<dbReference type="PANTHER" id="PTHR34649">
    <property type="entry name" value="CILIA- AND FLAGELLA-ASSOCIATED PROTEIN 99"/>
    <property type="match status" value="1"/>
</dbReference>
<gene>
    <name evidence="3" type="ORF">CVLEPA_LOCUS11819</name>
</gene>
<dbReference type="Proteomes" id="UP001642483">
    <property type="component" value="Unassembled WGS sequence"/>
</dbReference>
<reference evidence="3 4" key="1">
    <citation type="submission" date="2024-02" db="EMBL/GenBank/DDBJ databases">
        <authorList>
            <person name="Daric V."/>
            <person name="Darras S."/>
        </authorList>
    </citation>
    <scope>NUCLEOTIDE SEQUENCE [LARGE SCALE GENOMIC DNA]</scope>
</reference>
<evidence type="ECO:0000256" key="2">
    <source>
        <dbReference type="SAM" id="MobiDB-lite"/>
    </source>
</evidence>
<keyword evidence="4" id="KW-1185">Reference proteome</keyword>
<feature type="compositionally biased region" description="Polar residues" evidence="2">
    <location>
        <begin position="182"/>
        <end position="192"/>
    </location>
</feature>